<accession>A0A3M2S1A3</accession>
<name>A0A3M2S1A3_9HYPO</name>
<evidence type="ECO:0000313" key="1">
    <source>
        <dbReference type="EMBL" id="RMJ11278.1"/>
    </source>
</evidence>
<proteinExistence type="predicted"/>
<gene>
    <name evidence="1" type="ORF">CDV36_009067</name>
</gene>
<sequence>MASPLFASQLLQQTLEMPGPRLRLAVRRRMEPGLSTHRPTYRPLRRPGLVGLDLPLQLLAAHSISP</sequence>
<comment type="caution">
    <text evidence="1">The sequence shown here is derived from an EMBL/GenBank/DDBJ whole genome shotgun (WGS) entry which is preliminary data.</text>
</comment>
<organism evidence="1 2">
    <name type="scientific">Fusarium kuroshium</name>
    <dbReference type="NCBI Taxonomy" id="2010991"/>
    <lineage>
        <taxon>Eukaryota</taxon>
        <taxon>Fungi</taxon>
        <taxon>Dikarya</taxon>
        <taxon>Ascomycota</taxon>
        <taxon>Pezizomycotina</taxon>
        <taxon>Sordariomycetes</taxon>
        <taxon>Hypocreomycetidae</taxon>
        <taxon>Hypocreales</taxon>
        <taxon>Nectriaceae</taxon>
        <taxon>Fusarium</taxon>
        <taxon>Fusarium solani species complex</taxon>
    </lineage>
</organism>
<keyword evidence="2" id="KW-1185">Reference proteome</keyword>
<dbReference type="EMBL" id="NKUJ01000172">
    <property type="protein sequence ID" value="RMJ11278.1"/>
    <property type="molecule type" value="Genomic_DNA"/>
</dbReference>
<dbReference type="Proteomes" id="UP000277212">
    <property type="component" value="Unassembled WGS sequence"/>
</dbReference>
<protein>
    <submittedName>
        <fullName evidence="1">Uncharacterized protein</fullName>
    </submittedName>
</protein>
<reference evidence="1 2" key="1">
    <citation type="submission" date="2017-06" db="EMBL/GenBank/DDBJ databases">
        <title>Comparative genomic analysis of Ambrosia Fusariam Clade fungi.</title>
        <authorList>
            <person name="Stajich J.E."/>
            <person name="Carrillo J."/>
            <person name="Kijimoto T."/>
            <person name="Eskalen A."/>
            <person name="O'Donnell K."/>
            <person name="Kasson M."/>
        </authorList>
    </citation>
    <scope>NUCLEOTIDE SEQUENCE [LARGE SCALE GENOMIC DNA]</scope>
    <source>
        <strain evidence="1">UCR3666</strain>
    </source>
</reference>
<evidence type="ECO:0000313" key="2">
    <source>
        <dbReference type="Proteomes" id="UP000277212"/>
    </source>
</evidence>
<dbReference type="AlphaFoldDB" id="A0A3M2S1A3"/>